<proteinExistence type="predicted"/>
<evidence type="ECO:0000313" key="7">
    <source>
        <dbReference type="Proteomes" id="UP000078225"/>
    </source>
</evidence>
<evidence type="ECO:0000256" key="3">
    <source>
        <dbReference type="ARBA" id="ARBA00022989"/>
    </source>
</evidence>
<keyword evidence="3 5" id="KW-1133">Transmembrane helix</keyword>
<gene>
    <name evidence="6" type="ORF">A9B99_18000</name>
</gene>
<comment type="caution">
    <text evidence="6">The sequence shown here is derived from an EMBL/GenBank/DDBJ whole genome shotgun (WGS) entry which is preliminary data.</text>
</comment>
<keyword evidence="2 5" id="KW-0812">Transmembrane</keyword>
<protein>
    <recommendedName>
        <fullName evidence="8">DUF1656 domain-containing protein</fullName>
    </recommendedName>
</protein>
<reference evidence="7" key="1">
    <citation type="submission" date="2016-05" db="EMBL/GenBank/DDBJ databases">
        <authorList>
            <person name="Behera P."/>
            <person name="Vaishampayan P."/>
            <person name="Singh N."/>
            <person name="Raina V."/>
            <person name="Suar M."/>
            <person name="Pattnaik A."/>
            <person name="Rastogi G."/>
        </authorList>
    </citation>
    <scope>NUCLEOTIDE SEQUENCE [LARGE SCALE GENOMIC DNA]</scope>
    <source>
        <strain evidence="7">MP23</strain>
    </source>
</reference>
<feature type="transmembrane region" description="Helical" evidence="5">
    <location>
        <begin position="20"/>
        <end position="40"/>
    </location>
</feature>
<keyword evidence="4 5" id="KW-0472">Membrane</keyword>
<dbReference type="EMBL" id="LYRP01000002">
    <property type="protein sequence ID" value="OAT78042.1"/>
    <property type="molecule type" value="Genomic_DNA"/>
</dbReference>
<name>A0A1B7L6P9_9ENTR</name>
<keyword evidence="1" id="KW-1003">Cell membrane</keyword>
<evidence type="ECO:0000256" key="4">
    <source>
        <dbReference type="ARBA" id="ARBA00023136"/>
    </source>
</evidence>
<dbReference type="AlphaFoldDB" id="A0A1B7L6P9"/>
<dbReference type="OrthoDB" id="5902102at2"/>
<dbReference type="Proteomes" id="UP000078225">
    <property type="component" value="Unassembled WGS sequence"/>
</dbReference>
<dbReference type="STRING" id="1691903.A9B99_18000"/>
<evidence type="ECO:0000313" key="6">
    <source>
        <dbReference type="EMBL" id="OAT78042.1"/>
    </source>
</evidence>
<dbReference type="Pfam" id="PF07869">
    <property type="entry name" value="DUF1656"/>
    <property type="match status" value="1"/>
</dbReference>
<feature type="transmembrane region" description="Helical" evidence="5">
    <location>
        <begin position="61"/>
        <end position="77"/>
    </location>
</feature>
<dbReference type="RefSeq" id="WP_064595609.1">
    <property type="nucleotide sequence ID" value="NZ_CP134782.1"/>
</dbReference>
<evidence type="ECO:0000256" key="1">
    <source>
        <dbReference type="ARBA" id="ARBA00022475"/>
    </source>
</evidence>
<accession>A0A1B7L6P9</accession>
<evidence type="ECO:0000256" key="2">
    <source>
        <dbReference type="ARBA" id="ARBA00022692"/>
    </source>
</evidence>
<evidence type="ECO:0008006" key="8">
    <source>
        <dbReference type="Google" id="ProtNLM"/>
    </source>
</evidence>
<keyword evidence="7" id="KW-1185">Reference proteome</keyword>
<dbReference type="InterPro" id="IPR012451">
    <property type="entry name" value="DUF1656"/>
</dbReference>
<sequence length="78" mass="8865">MNFFVFSSGLASRDLVTGSSVYFPPLFKAVLIGFFIWLILHRLLRDWMYSGDIWHPTLMDLSLFTLCVSSGMLMLALG</sequence>
<organism evidence="6 7">
    <name type="scientific">Mangrovibacter phragmitis</name>
    <dbReference type="NCBI Taxonomy" id="1691903"/>
    <lineage>
        <taxon>Bacteria</taxon>
        <taxon>Pseudomonadati</taxon>
        <taxon>Pseudomonadota</taxon>
        <taxon>Gammaproteobacteria</taxon>
        <taxon>Enterobacterales</taxon>
        <taxon>Enterobacteriaceae</taxon>
        <taxon>Mangrovibacter</taxon>
    </lineage>
</organism>
<evidence type="ECO:0000256" key="5">
    <source>
        <dbReference type="SAM" id="Phobius"/>
    </source>
</evidence>